<protein>
    <submittedName>
        <fullName evidence="1">Uncharacterized protein</fullName>
    </submittedName>
</protein>
<organism evidence="1">
    <name type="scientific">marine sediment metagenome</name>
    <dbReference type="NCBI Taxonomy" id="412755"/>
    <lineage>
        <taxon>unclassified sequences</taxon>
        <taxon>metagenomes</taxon>
        <taxon>ecological metagenomes</taxon>
    </lineage>
</organism>
<evidence type="ECO:0000313" key="1">
    <source>
        <dbReference type="EMBL" id="GAH44559.1"/>
    </source>
</evidence>
<accession>X1GSI3</accession>
<dbReference type="AlphaFoldDB" id="X1GSI3"/>
<proteinExistence type="predicted"/>
<feature type="non-terminal residue" evidence="1">
    <location>
        <position position="44"/>
    </location>
</feature>
<comment type="caution">
    <text evidence="1">The sequence shown here is derived from an EMBL/GenBank/DDBJ whole genome shotgun (WGS) entry which is preliminary data.</text>
</comment>
<sequence>MDVNPQTILEDYNNKRIDKSTAIILLTSVIEDHDGEKYRLEAIT</sequence>
<gene>
    <name evidence="1" type="ORF">S03H2_11873</name>
</gene>
<reference evidence="1" key="1">
    <citation type="journal article" date="2014" name="Front. Microbiol.">
        <title>High frequency of phylogenetically diverse reductive dehalogenase-homologous genes in deep subseafloor sedimentary metagenomes.</title>
        <authorList>
            <person name="Kawai M."/>
            <person name="Futagami T."/>
            <person name="Toyoda A."/>
            <person name="Takaki Y."/>
            <person name="Nishi S."/>
            <person name="Hori S."/>
            <person name="Arai W."/>
            <person name="Tsubouchi T."/>
            <person name="Morono Y."/>
            <person name="Uchiyama I."/>
            <person name="Ito T."/>
            <person name="Fujiyama A."/>
            <person name="Inagaki F."/>
            <person name="Takami H."/>
        </authorList>
    </citation>
    <scope>NUCLEOTIDE SEQUENCE</scope>
    <source>
        <strain evidence="1">Expedition CK06-06</strain>
    </source>
</reference>
<dbReference type="EMBL" id="BARU01006045">
    <property type="protein sequence ID" value="GAH44559.1"/>
    <property type="molecule type" value="Genomic_DNA"/>
</dbReference>
<name>X1GSI3_9ZZZZ</name>